<dbReference type="OMA" id="VDRICIN"/>
<sequence>MELGPDSINTANQFSYTSLPTARSVRLLELHPPLADGGTCFTLFTTELETAPAYDALSYTWGSPALPYIGPDRGSVSPIAAPFVVNCNGKPFLVHENLRDALRMLQSLDFSAVGQIKSRYLWVDAICIDQTNLAERAAQVRLMDQIYQQAEVVVSWLGPEDETTSDLFVVIENLSTISPDLYSCVSMEDIWRPEIYASKLGILPLTQKHWLAWVAFMHRPYFARVWTGCHVIYSAATNATGFCASSMNCWLSNGGVLCDVLNAFYHRFVTRFASN</sequence>
<keyword evidence="3" id="KW-1185">Reference proteome</keyword>
<dbReference type="HOGENOM" id="CLU_004184_6_0_1"/>
<accession>U1HQ04</accession>
<feature type="domain" description="Heterokaryon incompatibility" evidence="1">
    <location>
        <begin position="54"/>
        <end position="227"/>
    </location>
</feature>
<dbReference type="InterPro" id="IPR010730">
    <property type="entry name" value="HET"/>
</dbReference>
<evidence type="ECO:0000313" key="3">
    <source>
        <dbReference type="Proteomes" id="UP000019373"/>
    </source>
</evidence>
<protein>
    <recommendedName>
        <fullName evidence="1">Heterokaryon incompatibility domain-containing protein</fullName>
    </recommendedName>
</protein>
<name>U1HQ04_ENDPU</name>
<dbReference type="PANTHER" id="PTHR24148:SF64">
    <property type="entry name" value="HETEROKARYON INCOMPATIBILITY DOMAIN-CONTAINING PROTEIN"/>
    <property type="match status" value="1"/>
</dbReference>
<dbReference type="GeneID" id="19242584"/>
<proteinExistence type="predicted"/>
<gene>
    <name evidence="2" type="ORF">EPUS_07704</name>
</gene>
<organism evidence="2 3">
    <name type="scientific">Endocarpon pusillum (strain Z07020 / HMAS-L-300199)</name>
    <name type="common">Lichen-forming fungus</name>
    <dbReference type="NCBI Taxonomy" id="1263415"/>
    <lineage>
        <taxon>Eukaryota</taxon>
        <taxon>Fungi</taxon>
        <taxon>Dikarya</taxon>
        <taxon>Ascomycota</taxon>
        <taxon>Pezizomycotina</taxon>
        <taxon>Eurotiomycetes</taxon>
        <taxon>Chaetothyriomycetidae</taxon>
        <taxon>Verrucariales</taxon>
        <taxon>Verrucariaceae</taxon>
        <taxon>Endocarpon</taxon>
    </lineage>
</organism>
<dbReference type="AlphaFoldDB" id="U1HQ04"/>
<dbReference type="InterPro" id="IPR052895">
    <property type="entry name" value="HetReg/Transcr_Mod"/>
</dbReference>
<dbReference type="eggNOG" id="ENOG502SHSN">
    <property type="taxonomic scope" value="Eukaryota"/>
</dbReference>
<reference evidence="3" key="1">
    <citation type="journal article" date="2014" name="BMC Genomics">
        <title>Genome characteristics reveal the impact of lichenization on lichen-forming fungus Endocarpon pusillum Hedwig (Verrucariales, Ascomycota).</title>
        <authorList>
            <person name="Wang Y.-Y."/>
            <person name="Liu B."/>
            <person name="Zhang X.-Y."/>
            <person name="Zhou Q.-M."/>
            <person name="Zhang T."/>
            <person name="Li H."/>
            <person name="Yu Y.-F."/>
            <person name="Zhang X.-L."/>
            <person name="Hao X.-Y."/>
            <person name="Wang M."/>
            <person name="Wang L."/>
            <person name="Wei J.-C."/>
        </authorList>
    </citation>
    <scope>NUCLEOTIDE SEQUENCE [LARGE SCALE GENOMIC DNA]</scope>
    <source>
        <strain evidence="3">Z07020 / HMAS-L-300199</strain>
    </source>
</reference>
<dbReference type="OrthoDB" id="2157530at2759"/>
<dbReference type="RefSeq" id="XP_007801871.1">
    <property type="nucleotide sequence ID" value="XM_007803680.1"/>
</dbReference>
<dbReference type="Proteomes" id="UP000019373">
    <property type="component" value="Unassembled WGS sequence"/>
</dbReference>
<evidence type="ECO:0000259" key="1">
    <source>
        <dbReference type="Pfam" id="PF06985"/>
    </source>
</evidence>
<dbReference type="Pfam" id="PF06985">
    <property type="entry name" value="HET"/>
    <property type="match status" value="1"/>
</dbReference>
<evidence type="ECO:0000313" key="2">
    <source>
        <dbReference type="EMBL" id="ERF72495.1"/>
    </source>
</evidence>
<dbReference type="PANTHER" id="PTHR24148">
    <property type="entry name" value="ANKYRIN REPEAT DOMAIN-CONTAINING PROTEIN 39 HOMOLOG-RELATED"/>
    <property type="match status" value="1"/>
</dbReference>
<dbReference type="EMBL" id="KE721096">
    <property type="protein sequence ID" value="ERF72495.1"/>
    <property type="molecule type" value="Genomic_DNA"/>
</dbReference>